<keyword evidence="5" id="KW-1185">Reference proteome</keyword>
<dbReference type="CDD" id="cd14014">
    <property type="entry name" value="STKc_PknB_like"/>
    <property type="match status" value="1"/>
</dbReference>
<dbReference type="eggNOG" id="COG0226">
    <property type="taxonomic scope" value="Bacteria"/>
</dbReference>
<dbReference type="SMART" id="SM00220">
    <property type="entry name" value="S_TKc"/>
    <property type="match status" value="1"/>
</dbReference>
<keyword evidence="4" id="KW-0808">Transferase</keyword>
<dbReference type="GO" id="GO:0004674">
    <property type="term" value="F:protein serine/threonine kinase activity"/>
    <property type="evidence" value="ECO:0007669"/>
    <property type="project" value="UniProtKB-KW"/>
</dbReference>
<dbReference type="Pfam" id="PF12849">
    <property type="entry name" value="PBP_like_2"/>
    <property type="match status" value="1"/>
</dbReference>
<dbReference type="PATRIC" id="fig|1173020.3.peg.99"/>
<reference evidence="4 5" key="1">
    <citation type="submission" date="2012-05" db="EMBL/GenBank/DDBJ databases">
        <title>Finished chromosome of genome of Chamaesiphon sp. PCC 6605.</title>
        <authorList>
            <consortium name="US DOE Joint Genome Institute"/>
            <person name="Gugger M."/>
            <person name="Coursin T."/>
            <person name="Rippka R."/>
            <person name="Tandeau De Marsac N."/>
            <person name="Huntemann M."/>
            <person name="Wei C.-L."/>
            <person name="Han J."/>
            <person name="Detter J.C."/>
            <person name="Han C."/>
            <person name="Tapia R."/>
            <person name="Chen A."/>
            <person name="Kyrpides N."/>
            <person name="Mavromatis K."/>
            <person name="Markowitz V."/>
            <person name="Szeto E."/>
            <person name="Ivanova N."/>
            <person name="Pagani I."/>
            <person name="Pati A."/>
            <person name="Goodwin L."/>
            <person name="Nordberg H.P."/>
            <person name="Cantor M.N."/>
            <person name="Hua S.X."/>
            <person name="Woyke T."/>
            <person name="Kerfeld C.A."/>
        </authorList>
    </citation>
    <scope>NUCLEOTIDE SEQUENCE [LARGE SCALE GENOMIC DNA]</scope>
    <source>
        <strain evidence="5">ATCC 27169 / PCC 6605</strain>
    </source>
</reference>
<keyword evidence="4" id="KW-0418">Kinase</keyword>
<dbReference type="Gene3D" id="3.40.190.10">
    <property type="entry name" value="Periplasmic binding protein-like II"/>
    <property type="match status" value="2"/>
</dbReference>
<dbReference type="InterPro" id="IPR000719">
    <property type="entry name" value="Prot_kinase_dom"/>
</dbReference>
<dbReference type="HOGENOM" id="CLU_375459_0_0_3"/>
<dbReference type="Proteomes" id="UP000010366">
    <property type="component" value="Chromosome"/>
</dbReference>
<dbReference type="InterPro" id="IPR024370">
    <property type="entry name" value="PBP_domain"/>
</dbReference>
<dbReference type="PANTHER" id="PTHR30570:SF1">
    <property type="entry name" value="PHOSPHATE-BINDING PROTEIN PSTS"/>
    <property type="match status" value="1"/>
</dbReference>
<dbReference type="SUPFAM" id="SSF56112">
    <property type="entry name" value="Protein kinase-like (PK-like)"/>
    <property type="match status" value="1"/>
</dbReference>
<dbReference type="SUPFAM" id="SSF53850">
    <property type="entry name" value="Periplasmic binding protein-like II"/>
    <property type="match status" value="1"/>
</dbReference>
<evidence type="ECO:0000313" key="5">
    <source>
        <dbReference type="Proteomes" id="UP000010366"/>
    </source>
</evidence>
<evidence type="ECO:0000313" key="4">
    <source>
        <dbReference type="EMBL" id="AFY91398.1"/>
    </source>
</evidence>
<dbReference type="STRING" id="1173020.Cha6605_0091"/>
<dbReference type="PROSITE" id="PS00108">
    <property type="entry name" value="PROTEIN_KINASE_ST"/>
    <property type="match status" value="1"/>
</dbReference>
<evidence type="ECO:0000259" key="3">
    <source>
        <dbReference type="PROSITE" id="PS50011"/>
    </source>
</evidence>
<proteinExistence type="predicted"/>
<dbReference type="NCBIfam" id="NF045510">
    <property type="entry name" value="4Cys_prefix_kin"/>
    <property type="match status" value="1"/>
</dbReference>
<keyword evidence="2" id="KW-1133">Transmembrane helix</keyword>
<organism evidence="4 5">
    <name type="scientific">Chamaesiphon minutus (strain ATCC 27169 / PCC 6605)</name>
    <dbReference type="NCBI Taxonomy" id="1173020"/>
    <lineage>
        <taxon>Bacteria</taxon>
        <taxon>Bacillati</taxon>
        <taxon>Cyanobacteriota</taxon>
        <taxon>Cyanophyceae</taxon>
        <taxon>Gomontiellales</taxon>
        <taxon>Chamaesiphonaceae</taxon>
        <taxon>Chamaesiphon</taxon>
    </lineage>
</organism>
<feature type="transmembrane region" description="Helical" evidence="2">
    <location>
        <begin position="338"/>
        <end position="360"/>
    </location>
</feature>
<dbReference type="eggNOG" id="COG0515">
    <property type="taxonomic scope" value="Bacteria"/>
</dbReference>
<dbReference type="PROSITE" id="PS50011">
    <property type="entry name" value="PROTEIN_KINASE_DOM"/>
    <property type="match status" value="1"/>
</dbReference>
<gene>
    <name evidence="4" type="ORF">Cha6605_0091</name>
</gene>
<protein>
    <submittedName>
        <fullName evidence="4">Serine/threonine protein kinase</fullName>
    </submittedName>
</protein>
<dbReference type="Gene3D" id="1.10.510.10">
    <property type="entry name" value="Transferase(Phosphotransferase) domain 1"/>
    <property type="match status" value="1"/>
</dbReference>
<dbReference type="InterPro" id="IPR008271">
    <property type="entry name" value="Ser/Thr_kinase_AS"/>
</dbReference>
<feature type="domain" description="Protein kinase" evidence="3">
    <location>
        <begin position="35"/>
        <end position="294"/>
    </location>
</feature>
<dbReference type="RefSeq" id="WP_015157593.1">
    <property type="nucleotide sequence ID" value="NC_019697.1"/>
</dbReference>
<dbReference type="GO" id="GO:0005524">
    <property type="term" value="F:ATP binding"/>
    <property type="evidence" value="ECO:0007669"/>
    <property type="project" value="InterPro"/>
</dbReference>
<dbReference type="InterPro" id="IPR011009">
    <property type="entry name" value="Kinase-like_dom_sf"/>
</dbReference>
<keyword evidence="2" id="KW-0812">Transmembrane</keyword>
<keyword evidence="4" id="KW-0723">Serine/threonine-protein kinase</keyword>
<dbReference type="OrthoDB" id="428645at2"/>
<keyword evidence="2" id="KW-0472">Membrane</keyword>
<dbReference type="InterPro" id="IPR050811">
    <property type="entry name" value="Phosphate_ABC_transporter"/>
</dbReference>
<evidence type="ECO:0000256" key="1">
    <source>
        <dbReference type="ARBA" id="ARBA00022729"/>
    </source>
</evidence>
<dbReference type="Pfam" id="PF00069">
    <property type="entry name" value="Pkinase"/>
    <property type="match status" value="1"/>
</dbReference>
<sequence length="686" mass="75906">MSLCINPQCMRSDNSDRMLFCQNCGSELLLAGKYRVAKLMSKKGGFGDTYEVTERGVPKVLKVLKSNNTKAIELFDREYRVLESLAGEGISGIPLVEDFFLYSPKDSQTALHCLVMERIFGMDLEEYIKVMKRPIDQKTAIGWLSQLTQILQEIHQRGIFHRDIKPSNIILQPDGQLVAIDFGAVKQAAVNTASGQKTRIFTPGYAAPEQELGETSAQSDFFSLGRTFVYLLTGKEPVELHDSYRNLLIWRDKTTNVSTDFSNLIDRLMQDDPRQRPDTTATIFREIAALSPIITRQNISYQPPPPPTISERQQIQVANRAPLAVPLAPHRLSPFKKLLPVLVVSTALLLLFSALAMYILGNRNSLVPGTSSKSTGESFTAIKDVPQGVFKFGGSTSWATTRQLQSSIDAAIRGVYPQFDIVYTDASSPDFKSTKNGKCSSNPGSNAGICWLLEGDIDFAQSSISLEKSKYKDDDRVKTNQLKQEAVAYDALSVVVNPQLKLTGLTLDQLRDIYIGKVTNWSQVGGQNIPIVAFSRPENAGGTVSSFKDLVLKKEDKLQFQTVSNTTEGLQQVAKNPGGIYFGAAKEVIVDYCSTKPLAIGKTADNLVKPYQEPLKSVADCNKGQRNKLETKVIKTQEYPLTRQLYVIIKTTDPGRQKAGEAYANLLKTKQGQSLLEKAGFVSIER</sequence>
<keyword evidence="1" id="KW-0732">Signal</keyword>
<accession>K9U9W7</accession>
<dbReference type="EMBL" id="CP003600">
    <property type="protein sequence ID" value="AFY91398.1"/>
    <property type="molecule type" value="Genomic_DNA"/>
</dbReference>
<dbReference type="AlphaFoldDB" id="K9U9W7"/>
<evidence type="ECO:0000256" key="2">
    <source>
        <dbReference type="SAM" id="Phobius"/>
    </source>
</evidence>
<dbReference type="PANTHER" id="PTHR30570">
    <property type="entry name" value="PERIPLASMIC PHOSPHATE BINDING COMPONENT OF PHOSPHATE ABC TRANSPORTER"/>
    <property type="match status" value="1"/>
</dbReference>
<name>K9U9W7_CHAP6</name>
<dbReference type="KEGG" id="cmp:Cha6605_0091"/>